<dbReference type="SUPFAM" id="SSF53098">
    <property type="entry name" value="Ribonuclease H-like"/>
    <property type="match status" value="1"/>
</dbReference>
<dbReference type="InterPro" id="IPR012337">
    <property type="entry name" value="RNaseH-like_sf"/>
</dbReference>
<dbReference type="PANTHER" id="PTHR15092">
    <property type="entry name" value="POLY A -SPECIFIC RIBONUCLEASE/TARGET OF EGR1, MEMBER 1"/>
    <property type="match status" value="1"/>
</dbReference>
<evidence type="ECO:0000313" key="2">
    <source>
        <dbReference type="EMBL" id="RHW70733.1"/>
    </source>
</evidence>
<dbReference type="Pfam" id="PF04857">
    <property type="entry name" value="CAF1"/>
    <property type="match status" value="1"/>
</dbReference>
<proteinExistence type="inferred from homology"/>
<organism evidence="2">
    <name type="scientific">Trypanosoma brucei equiperdum</name>
    <dbReference type="NCBI Taxonomy" id="630700"/>
    <lineage>
        <taxon>Eukaryota</taxon>
        <taxon>Discoba</taxon>
        <taxon>Euglenozoa</taxon>
        <taxon>Kinetoplastea</taxon>
        <taxon>Metakinetoplastina</taxon>
        <taxon>Trypanosomatida</taxon>
        <taxon>Trypanosomatidae</taxon>
        <taxon>Trypanosoma</taxon>
    </lineage>
</organism>
<dbReference type="GO" id="GO:0003723">
    <property type="term" value="F:RNA binding"/>
    <property type="evidence" value="ECO:0007669"/>
    <property type="project" value="TreeGrafter"/>
</dbReference>
<dbReference type="EMBL" id="QSBY01000008">
    <property type="protein sequence ID" value="RHW70733.1"/>
    <property type="molecule type" value="Genomic_DNA"/>
</dbReference>
<protein>
    <submittedName>
        <fullName evidence="2">Poly(A)-specific ribonuclease PARN-1</fullName>
    </submittedName>
</protein>
<sequence length="586" mass="65235">MQVTRDNLPTVLPKFVQLLKTCDFYAFDGEMTGINVPELPESVTDTPQETYNAKRAAASRYNIIQVGICLFHKNSENGPSTPASYVARPFNFVIFPNHEDDSPSLGRGDDVVLNPSSLAFLRRHDMNFQSWVYRGMGYCDAAREVVLRQNHEEKYHPNLNDSTEQRRRHAQSMELLTQEERSWFDGAVAAAQSLCERARAAVERAQAQCAEKGRPGAIELDAAMDLQRSGGRDVVIQPQRNKNARECLQRHIAQHFQDISLTFRRSGSTYHGTFKVLFPGEQARILEKECALRERELVDMLGFRLVFKALVESSKPCVGHNCLADVLFLLASLDGELPAALPEFKHRVVQLFPKVFDTKYIASRQDLFPAGRFGSRYLAGYFDEYGFCSANVRVSLPLGFEEYDPLTLSSVERSAGGNGAPVHEAGYDALLTGTLLLNLLAEIGGGDVTTAPAGLTNRLALFRSLFAINLNPDGEDEYLPQSGALTLQHEKHIKSHHIDSCFSAFSLQHVALYPIDDMRTLAVLPLSWTKACNLDVEDVSGLSVQMTSRFPQYFQASPFTFPAGTKGAFRATPVSLARTVCKALRR</sequence>
<dbReference type="Proteomes" id="UP000266743">
    <property type="component" value="Chromosome 8"/>
</dbReference>
<dbReference type="InterPro" id="IPR051181">
    <property type="entry name" value="CAF1_poly(A)_ribonucleases"/>
</dbReference>
<dbReference type="InterPro" id="IPR006941">
    <property type="entry name" value="RNase_CAF1"/>
</dbReference>
<dbReference type="Gene3D" id="3.30.420.10">
    <property type="entry name" value="Ribonuclease H-like superfamily/Ribonuclease H"/>
    <property type="match status" value="2"/>
</dbReference>
<dbReference type="AlphaFoldDB" id="A0A3L6L2B6"/>
<evidence type="ECO:0000256" key="1">
    <source>
        <dbReference type="ARBA" id="ARBA00008372"/>
    </source>
</evidence>
<dbReference type="GO" id="GO:0000175">
    <property type="term" value="F:3'-5'-RNA exonuclease activity"/>
    <property type="evidence" value="ECO:0007669"/>
    <property type="project" value="TreeGrafter"/>
</dbReference>
<gene>
    <name evidence="2" type="ORF">DPX39_080029200</name>
</gene>
<comment type="caution">
    <text evidence="2">The sequence shown here is derived from an EMBL/GenBank/DDBJ whole genome shotgun (WGS) entry which is preliminary data.</text>
</comment>
<reference evidence="2" key="1">
    <citation type="submission" date="2018-09" db="EMBL/GenBank/DDBJ databases">
        <title>whole genome sequence of T. equiperdum IVM-t1 strain.</title>
        <authorList>
            <person name="Suganuma K."/>
        </authorList>
    </citation>
    <scope>NUCLEOTIDE SEQUENCE [LARGE SCALE GENOMIC DNA]</scope>
    <source>
        <strain evidence="2">IVM-t1</strain>
    </source>
</reference>
<name>A0A3L6L2B6_9TRYP</name>
<accession>A0A3L6L2B6</accession>
<dbReference type="FunFam" id="3.30.420.10:FF:000159">
    <property type="entry name" value="Ribonuclease, putative"/>
    <property type="match status" value="1"/>
</dbReference>
<comment type="similarity">
    <text evidence="1">Belongs to the CAF1 family.</text>
</comment>
<dbReference type="InterPro" id="IPR036397">
    <property type="entry name" value="RNaseH_sf"/>
</dbReference>
<dbReference type="PANTHER" id="PTHR15092:SF23">
    <property type="entry name" value="PUTATIVE-RELATED"/>
    <property type="match status" value="1"/>
</dbReference>
<dbReference type="FunFam" id="3.30.420.10:FF:000177">
    <property type="entry name" value="Ribonuclease, putative"/>
    <property type="match status" value="1"/>
</dbReference>